<sequence length="120" mass="13270">MDAAADELLRLAFDRAPALEANQAIARIRDQEGDELSGSTSYELVLPAENVRSYLLDYTMPRLVDYLESSGAKLPHCGGVFLSVFAGDTLYFLHAKDVVELLSRWSGLSMAELKTRYGPK</sequence>
<dbReference type="EMBL" id="CP043494">
    <property type="protein sequence ID" value="WNG46812.1"/>
    <property type="molecule type" value="Genomic_DNA"/>
</dbReference>
<dbReference type="NCBIfam" id="NF041086">
    <property type="entry name" value="STAUR_1299_fam"/>
    <property type="match status" value="1"/>
</dbReference>
<reference evidence="1 2" key="1">
    <citation type="submission" date="2019-08" db="EMBL/GenBank/DDBJ databases">
        <title>Archangium and Cystobacter genomes.</title>
        <authorList>
            <person name="Chen I.-C.K."/>
            <person name="Wielgoss S."/>
        </authorList>
    </citation>
    <scope>NUCLEOTIDE SEQUENCE [LARGE SCALE GENOMIC DNA]</scope>
    <source>
        <strain evidence="1 2">Cbm 6</strain>
    </source>
</reference>
<name>A0ABY9WUW2_9BACT</name>
<gene>
    <name evidence="1" type="ORF">F0U60_23830</name>
</gene>
<protein>
    <submittedName>
        <fullName evidence="1">Uncharacterized protein</fullName>
    </submittedName>
</protein>
<evidence type="ECO:0000313" key="2">
    <source>
        <dbReference type="Proteomes" id="UP001611383"/>
    </source>
</evidence>
<keyword evidence="2" id="KW-1185">Reference proteome</keyword>
<organism evidence="1 2">
    <name type="scientific">Archangium minus</name>
    <dbReference type="NCBI Taxonomy" id="83450"/>
    <lineage>
        <taxon>Bacteria</taxon>
        <taxon>Pseudomonadati</taxon>
        <taxon>Myxococcota</taxon>
        <taxon>Myxococcia</taxon>
        <taxon>Myxococcales</taxon>
        <taxon>Cystobacterineae</taxon>
        <taxon>Archangiaceae</taxon>
        <taxon>Archangium</taxon>
    </lineage>
</organism>
<dbReference type="RefSeq" id="WP_395823575.1">
    <property type="nucleotide sequence ID" value="NZ_CP043494.1"/>
</dbReference>
<proteinExistence type="predicted"/>
<dbReference type="Proteomes" id="UP001611383">
    <property type="component" value="Chromosome"/>
</dbReference>
<evidence type="ECO:0000313" key="1">
    <source>
        <dbReference type="EMBL" id="WNG46812.1"/>
    </source>
</evidence>
<accession>A0ABY9WUW2</accession>